<dbReference type="PROSITE" id="PS50931">
    <property type="entry name" value="HTH_LYSR"/>
    <property type="match status" value="1"/>
</dbReference>
<dbReference type="SUPFAM" id="SSF53850">
    <property type="entry name" value="Periplasmic binding protein-like II"/>
    <property type="match status" value="1"/>
</dbReference>
<proteinExistence type="inferred from homology"/>
<dbReference type="CDD" id="cd05466">
    <property type="entry name" value="PBP2_LTTR_substrate"/>
    <property type="match status" value="1"/>
</dbReference>
<sequence length="299" mass="33451">MKIEDLQAFILVYQYRNISKAAAKVNLSQPELSRRLRSMEEELNIALMNTTNRRKLVITPAGTRFYHHAIEVVSSYQRALTDLANERPSSTKPLVIGTVPIAGQYNIAQIIAAFNNHHPQFQIRLIEDQGDAILADLTAGKIDAAILRDTQTTSLSALEYQKATLLTDDLQVILAKDHALAGKPSLSIHDLQNAQIMTLPKGSGVYEPVIQLFNEAHVKPNVYFQSAHIETLTSMLKHSASVTFLFKQSAQPFMTDQLVMKPLVPPVTSRLEFVYPLRAGNQLLLSILHQLMTSDRQKK</sequence>
<feature type="domain" description="HTH lysR-type" evidence="5">
    <location>
        <begin position="1"/>
        <end position="59"/>
    </location>
</feature>
<comment type="similarity">
    <text evidence="1">Belongs to the LysR transcriptional regulatory family.</text>
</comment>
<dbReference type="InterPro" id="IPR036390">
    <property type="entry name" value="WH_DNA-bd_sf"/>
</dbReference>
<name>A0A0R1YJN0_9LACO</name>
<keyword evidence="2" id="KW-0805">Transcription regulation</keyword>
<dbReference type="GO" id="GO:0003700">
    <property type="term" value="F:DNA-binding transcription factor activity"/>
    <property type="evidence" value="ECO:0007669"/>
    <property type="project" value="InterPro"/>
</dbReference>
<dbReference type="PRINTS" id="PR00039">
    <property type="entry name" value="HTHLYSR"/>
</dbReference>
<dbReference type="PATRIC" id="fig|1423786.4.peg.193"/>
<protein>
    <submittedName>
        <fullName evidence="6">LysR substrate binding domain protein</fullName>
    </submittedName>
</protein>
<dbReference type="PANTHER" id="PTHR30419">
    <property type="entry name" value="HTH-TYPE TRANSCRIPTIONAL REGULATOR YBHD"/>
    <property type="match status" value="1"/>
</dbReference>
<dbReference type="SUPFAM" id="SSF46785">
    <property type="entry name" value="Winged helix' DNA-binding domain"/>
    <property type="match status" value="1"/>
</dbReference>
<dbReference type="Gene3D" id="3.40.190.290">
    <property type="match status" value="1"/>
</dbReference>
<dbReference type="InterPro" id="IPR000847">
    <property type="entry name" value="LysR_HTH_N"/>
</dbReference>
<dbReference type="InterPro" id="IPR005119">
    <property type="entry name" value="LysR_subst-bd"/>
</dbReference>
<dbReference type="Pfam" id="PF03466">
    <property type="entry name" value="LysR_substrate"/>
    <property type="match status" value="1"/>
</dbReference>
<comment type="caution">
    <text evidence="6">The sequence shown here is derived from an EMBL/GenBank/DDBJ whole genome shotgun (WGS) entry which is preliminary data.</text>
</comment>
<dbReference type="GO" id="GO:0003677">
    <property type="term" value="F:DNA binding"/>
    <property type="evidence" value="ECO:0007669"/>
    <property type="project" value="UniProtKB-KW"/>
</dbReference>
<dbReference type="Gene3D" id="1.10.10.10">
    <property type="entry name" value="Winged helix-like DNA-binding domain superfamily/Winged helix DNA-binding domain"/>
    <property type="match status" value="1"/>
</dbReference>
<evidence type="ECO:0000259" key="5">
    <source>
        <dbReference type="PROSITE" id="PS50931"/>
    </source>
</evidence>
<organism evidence="6 7">
    <name type="scientific">Lentilactobacillus parafarraginis DSM 18390 = JCM 14109</name>
    <dbReference type="NCBI Taxonomy" id="1423786"/>
    <lineage>
        <taxon>Bacteria</taxon>
        <taxon>Bacillati</taxon>
        <taxon>Bacillota</taxon>
        <taxon>Bacilli</taxon>
        <taxon>Lactobacillales</taxon>
        <taxon>Lactobacillaceae</taxon>
        <taxon>Lentilactobacillus</taxon>
    </lineage>
</organism>
<evidence type="ECO:0000313" key="6">
    <source>
        <dbReference type="EMBL" id="KRM39459.1"/>
    </source>
</evidence>
<dbReference type="RefSeq" id="WP_054736548.1">
    <property type="nucleotide sequence ID" value="NZ_AZFZ01000102.1"/>
</dbReference>
<dbReference type="GO" id="GO:0005829">
    <property type="term" value="C:cytosol"/>
    <property type="evidence" value="ECO:0007669"/>
    <property type="project" value="TreeGrafter"/>
</dbReference>
<dbReference type="Pfam" id="PF00126">
    <property type="entry name" value="HTH_1"/>
    <property type="match status" value="1"/>
</dbReference>
<gene>
    <name evidence="6" type="ORF">FD47_GL000194</name>
</gene>
<dbReference type="InterPro" id="IPR036388">
    <property type="entry name" value="WH-like_DNA-bd_sf"/>
</dbReference>
<dbReference type="AlphaFoldDB" id="A0A0R1YJN0"/>
<evidence type="ECO:0000256" key="2">
    <source>
        <dbReference type="ARBA" id="ARBA00023015"/>
    </source>
</evidence>
<evidence type="ECO:0000256" key="1">
    <source>
        <dbReference type="ARBA" id="ARBA00009437"/>
    </source>
</evidence>
<accession>A0A0R1YJN0</accession>
<evidence type="ECO:0000256" key="3">
    <source>
        <dbReference type="ARBA" id="ARBA00023125"/>
    </source>
</evidence>
<keyword evidence="4" id="KW-0804">Transcription</keyword>
<dbReference type="EMBL" id="AZFZ01000102">
    <property type="protein sequence ID" value="KRM39459.1"/>
    <property type="molecule type" value="Genomic_DNA"/>
</dbReference>
<dbReference type="Proteomes" id="UP000051010">
    <property type="component" value="Unassembled WGS sequence"/>
</dbReference>
<evidence type="ECO:0000313" key="7">
    <source>
        <dbReference type="Proteomes" id="UP000051010"/>
    </source>
</evidence>
<reference evidence="6 7" key="1">
    <citation type="journal article" date="2015" name="Genome Announc.">
        <title>Expanding the biotechnology potential of lactobacilli through comparative genomics of 213 strains and associated genera.</title>
        <authorList>
            <person name="Sun Z."/>
            <person name="Harris H.M."/>
            <person name="McCann A."/>
            <person name="Guo C."/>
            <person name="Argimon S."/>
            <person name="Zhang W."/>
            <person name="Yang X."/>
            <person name="Jeffery I.B."/>
            <person name="Cooney J.C."/>
            <person name="Kagawa T.F."/>
            <person name="Liu W."/>
            <person name="Song Y."/>
            <person name="Salvetti E."/>
            <person name="Wrobel A."/>
            <person name="Rasinkangas P."/>
            <person name="Parkhill J."/>
            <person name="Rea M.C."/>
            <person name="O'Sullivan O."/>
            <person name="Ritari J."/>
            <person name="Douillard F.P."/>
            <person name="Paul Ross R."/>
            <person name="Yang R."/>
            <person name="Briner A.E."/>
            <person name="Felis G.E."/>
            <person name="de Vos W.M."/>
            <person name="Barrangou R."/>
            <person name="Klaenhammer T.R."/>
            <person name="Caufield P.W."/>
            <person name="Cui Y."/>
            <person name="Zhang H."/>
            <person name="O'Toole P.W."/>
        </authorList>
    </citation>
    <scope>NUCLEOTIDE SEQUENCE [LARGE SCALE GENOMIC DNA]</scope>
    <source>
        <strain evidence="6 7">DSM 18390</strain>
    </source>
</reference>
<dbReference type="InterPro" id="IPR050950">
    <property type="entry name" value="HTH-type_LysR_regulators"/>
</dbReference>
<keyword evidence="3" id="KW-0238">DNA-binding</keyword>
<evidence type="ECO:0000256" key="4">
    <source>
        <dbReference type="ARBA" id="ARBA00023163"/>
    </source>
</evidence>